<organism evidence="1 2">
    <name type="scientific">Emiliania huxleyi (strain CCMP1516)</name>
    <dbReference type="NCBI Taxonomy" id="280463"/>
    <lineage>
        <taxon>Eukaryota</taxon>
        <taxon>Haptista</taxon>
        <taxon>Haptophyta</taxon>
        <taxon>Prymnesiophyceae</taxon>
        <taxon>Isochrysidales</taxon>
        <taxon>Noelaerhabdaceae</taxon>
        <taxon>Emiliania</taxon>
    </lineage>
</organism>
<proteinExistence type="predicted"/>
<dbReference type="InterPro" id="IPR036047">
    <property type="entry name" value="F-box-like_dom_sf"/>
</dbReference>
<dbReference type="AlphaFoldDB" id="A0A0D3JGZ2"/>
<name>A0A0D3JGZ2_EMIH1</name>
<dbReference type="GeneID" id="17268324"/>
<reference evidence="1" key="2">
    <citation type="submission" date="2024-10" db="UniProtKB">
        <authorList>
            <consortium name="EnsemblProtists"/>
        </authorList>
    </citation>
    <scope>IDENTIFICATION</scope>
</reference>
<protein>
    <recommendedName>
        <fullName evidence="3">F-box domain-containing protein</fullName>
    </recommendedName>
</protein>
<dbReference type="RefSeq" id="XP_005775206.1">
    <property type="nucleotide sequence ID" value="XM_005775149.1"/>
</dbReference>
<accession>A0A0D3JGZ2</accession>
<evidence type="ECO:0000313" key="1">
    <source>
        <dbReference type="EnsemblProtists" id="EOD22777"/>
    </source>
</evidence>
<dbReference type="SUPFAM" id="SSF81383">
    <property type="entry name" value="F-box domain"/>
    <property type="match status" value="1"/>
</dbReference>
<evidence type="ECO:0008006" key="3">
    <source>
        <dbReference type="Google" id="ProtNLM"/>
    </source>
</evidence>
<dbReference type="HOGENOM" id="CLU_040606_0_0_1"/>
<dbReference type="PaxDb" id="2903-EOD22777"/>
<sequence length="514" mass="55896">MTCKFLVTPAPRSLRLFFESVSPSAQRYALFSASSAYPWSWAGVLIFLGPLLRGFPHGIAIAHPAWLPEPLERAFSVGWPRNHTIRAVASWKLPTLEFPPSNLASILPTKSPRESSGGLASSDTDEMSDSFLRAAQIRSSDSPSPPAAAELIASLGADELQVIALSVDDPAIVCRMAAVCRLWRATAHSEPVWAALAAAYWVGPLARPPTGSARDAVVGIESALRDVASGRRRLAILLEQNGEIHVPLASCRWTCALDASPFRILSVFGGSRPFCSVSLLSNASDVGASAVAEAAAVLERDKDEFLGLLEPVPYSEGKLGRPLLELHPGRVHEEEDFDEADAMMNWEAGGSPGPGLFLSCHTNHRDKGRHQSLQWFHPDGAKTVGPPGGRPVDVLPQFYEDQERWHTPTSSGHTPAMIAGWDNEPPWQDVGEWRQGGEPAGSRCRSLFVVAVQQRVSVASSHFVTRQEELHREWFRVDFSLLSLKSHMHARVARGRGVAGGAVSREIFSNTKQL</sequence>
<keyword evidence="2" id="KW-1185">Reference proteome</keyword>
<dbReference type="Proteomes" id="UP000013827">
    <property type="component" value="Unassembled WGS sequence"/>
</dbReference>
<dbReference type="EnsemblProtists" id="EOD22777">
    <property type="protein sequence ID" value="EOD22777"/>
    <property type="gene ID" value="EMIHUDRAFT_195142"/>
</dbReference>
<reference evidence="2" key="1">
    <citation type="journal article" date="2013" name="Nature">
        <title>Pan genome of the phytoplankton Emiliania underpins its global distribution.</title>
        <authorList>
            <person name="Read B.A."/>
            <person name="Kegel J."/>
            <person name="Klute M.J."/>
            <person name="Kuo A."/>
            <person name="Lefebvre S.C."/>
            <person name="Maumus F."/>
            <person name="Mayer C."/>
            <person name="Miller J."/>
            <person name="Monier A."/>
            <person name="Salamov A."/>
            <person name="Young J."/>
            <person name="Aguilar M."/>
            <person name="Claverie J.M."/>
            <person name="Frickenhaus S."/>
            <person name="Gonzalez K."/>
            <person name="Herman E.K."/>
            <person name="Lin Y.C."/>
            <person name="Napier J."/>
            <person name="Ogata H."/>
            <person name="Sarno A.F."/>
            <person name="Shmutz J."/>
            <person name="Schroeder D."/>
            <person name="de Vargas C."/>
            <person name="Verret F."/>
            <person name="von Dassow P."/>
            <person name="Valentin K."/>
            <person name="Van de Peer Y."/>
            <person name="Wheeler G."/>
            <person name="Dacks J.B."/>
            <person name="Delwiche C.F."/>
            <person name="Dyhrman S.T."/>
            <person name="Glockner G."/>
            <person name="John U."/>
            <person name="Richards T."/>
            <person name="Worden A.Z."/>
            <person name="Zhang X."/>
            <person name="Grigoriev I.V."/>
            <person name="Allen A.E."/>
            <person name="Bidle K."/>
            <person name="Borodovsky M."/>
            <person name="Bowler C."/>
            <person name="Brownlee C."/>
            <person name="Cock J.M."/>
            <person name="Elias M."/>
            <person name="Gladyshev V.N."/>
            <person name="Groth M."/>
            <person name="Guda C."/>
            <person name="Hadaegh A."/>
            <person name="Iglesias-Rodriguez M.D."/>
            <person name="Jenkins J."/>
            <person name="Jones B.M."/>
            <person name="Lawson T."/>
            <person name="Leese F."/>
            <person name="Lindquist E."/>
            <person name="Lobanov A."/>
            <person name="Lomsadze A."/>
            <person name="Malik S.B."/>
            <person name="Marsh M.E."/>
            <person name="Mackinder L."/>
            <person name="Mock T."/>
            <person name="Mueller-Roeber B."/>
            <person name="Pagarete A."/>
            <person name="Parker M."/>
            <person name="Probert I."/>
            <person name="Quesneville H."/>
            <person name="Raines C."/>
            <person name="Rensing S.A."/>
            <person name="Riano-Pachon D.M."/>
            <person name="Richier S."/>
            <person name="Rokitta S."/>
            <person name="Shiraiwa Y."/>
            <person name="Soanes D.M."/>
            <person name="van der Giezen M."/>
            <person name="Wahlund T.M."/>
            <person name="Williams B."/>
            <person name="Wilson W."/>
            <person name="Wolfe G."/>
            <person name="Wurch L.L."/>
        </authorList>
    </citation>
    <scope>NUCLEOTIDE SEQUENCE</scope>
</reference>
<evidence type="ECO:0000313" key="2">
    <source>
        <dbReference type="Proteomes" id="UP000013827"/>
    </source>
</evidence>
<dbReference type="KEGG" id="ehx:EMIHUDRAFT_195142"/>